<accession>A0A8J4UEA7</accession>
<keyword evidence="2" id="KW-1185">Reference proteome</keyword>
<protein>
    <submittedName>
        <fullName evidence="1">Uncharacterized protein</fullName>
    </submittedName>
</protein>
<name>A0A8J4UEA7_CLAMG</name>
<reference evidence="1" key="1">
    <citation type="submission" date="2020-07" db="EMBL/GenBank/DDBJ databases">
        <title>Clarias magur genome sequencing, assembly and annotation.</title>
        <authorList>
            <person name="Kushwaha B."/>
            <person name="Kumar R."/>
            <person name="Das P."/>
            <person name="Joshi C.G."/>
            <person name="Kumar D."/>
            <person name="Nagpure N.S."/>
            <person name="Pandey M."/>
            <person name="Agarwal S."/>
            <person name="Srivastava S."/>
            <person name="Singh M."/>
            <person name="Sahoo L."/>
            <person name="Jayasankar P."/>
            <person name="Meher P.K."/>
            <person name="Koringa P.G."/>
            <person name="Iquebal M.A."/>
            <person name="Das S.P."/>
            <person name="Bit A."/>
            <person name="Patnaik S."/>
            <person name="Patel N."/>
            <person name="Shah T.M."/>
            <person name="Hinsu A."/>
            <person name="Jena J.K."/>
        </authorList>
    </citation>
    <scope>NUCLEOTIDE SEQUENCE</scope>
    <source>
        <strain evidence="1">CIFAMagur01</strain>
        <tissue evidence="1">Testis</tissue>
    </source>
</reference>
<evidence type="ECO:0000313" key="1">
    <source>
        <dbReference type="EMBL" id="KAF5904851.1"/>
    </source>
</evidence>
<evidence type="ECO:0000313" key="2">
    <source>
        <dbReference type="Proteomes" id="UP000727407"/>
    </source>
</evidence>
<dbReference type="Proteomes" id="UP000727407">
    <property type="component" value="Unassembled WGS sequence"/>
</dbReference>
<proteinExistence type="predicted"/>
<dbReference type="EMBL" id="QNUK01000051">
    <property type="protein sequence ID" value="KAF5904851.1"/>
    <property type="molecule type" value="Genomic_DNA"/>
</dbReference>
<comment type="caution">
    <text evidence="1">The sequence shown here is derived from an EMBL/GenBank/DDBJ whole genome shotgun (WGS) entry which is preliminary data.</text>
</comment>
<organism evidence="1 2">
    <name type="scientific">Clarias magur</name>
    <name type="common">Asian catfish</name>
    <name type="synonym">Macropteronotus magur</name>
    <dbReference type="NCBI Taxonomy" id="1594786"/>
    <lineage>
        <taxon>Eukaryota</taxon>
        <taxon>Metazoa</taxon>
        <taxon>Chordata</taxon>
        <taxon>Craniata</taxon>
        <taxon>Vertebrata</taxon>
        <taxon>Euteleostomi</taxon>
        <taxon>Actinopterygii</taxon>
        <taxon>Neopterygii</taxon>
        <taxon>Teleostei</taxon>
        <taxon>Ostariophysi</taxon>
        <taxon>Siluriformes</taxon>
        <taxon>Clariidae</taxon>
        <taxon>Clarias</taxon>
    </lineage>
</organism>
<dbReference type="AlphaFoldDB" id="A0A8J4UEA7"/>
<sequence>MPLLHNLFVSEQKCVCTVLAHWSGLARVLHSEKPGVSALLRAPADTAEGSSTGLGTELINLYQKSRAKKEPWRKRQIAMFTFSTHTSLIDTV</sequence>
<gene>
    <name evidence="1" type="ORF">DAT39_005401</name>
</gene>